<organism evidence="1 2">
    <name type="scientific">Streptomyces citrinus</name>
    <dbReference type="NCBI Taxonomy" id="3118173"/>
    <lineage>
        <taxon>Bacteria</taxon>
        <taxon>Bacillati</taxon>
        <taxon>Actinomycetota</taxon>
        <taxon>Actinomycetes</taxon>
        <taxon>Kitasatosporales</taxon>
        <taxon>Streptomycetaceae</taxon>
        <taxon>Streptomyces</taxon>
    </lineage>
</organism>
<gene>
    <name evidence="1" type="ORF">V2W30_35015</name>
</gene>
<evidence type="ECO:0000313" key="2">
    <source>
        <dbReference type="Proteomes" id="UP001432251"/>
    </source>
</evidence>
<protein>
    <submittedName>
        <fullName evidence="1">GAF domain-containing protein</fullName>
    </submittedName>
</protein>
<sequence>MPQLATRSAAALGHLVELLSTEASAEEYMAVAARARADGVGEADLREVDRAVSTALGVRQVLRRQRRREAELTALFDTAGDLAALRDLDAVLHSIVRRARTLLGTDTAYLTLVDEATEDTFMRVTDGSVSLAFQQLRLQLGEGLGGLVAQTRRPYASPDYRTDERFRHTRTIDHGVLDEGLVAILGVPLILGPGRAGGRDVIGVLFASDRGPRSFSPDEVALLGSLAAHAAIAIDTAKALAEAKAAAAELTEANAVIQAHATSTQRAAEAHDRLTDLVLRGSEVSEVAEAVAGFLGGRLTIFDPRGDVLARSDSGTEMTAPDQEALRTAVGRARAEGRSVRAGDVWYCAVLAGQELLGSLAFHGRPDLDGPDRRLFERAGTITALLLLLRRTVAETENRVRGGLLTDLLDGAGRDPVLLAERGHRLGVDLNRPHLVLVAEAVTESNDKLTAAAQRYLFGKEGLCCEYEQRAVLLVPDDGTEPGLAARAAADHLAQGLGAPVSVVAAGPCEDPAALPGFYTEGRRCLSAMRVLGLGGDGACAADLGFLGVLLGKEQDTASFVRRVLGPVLEWDERRGTELVRTLQAHFAVNGSHIRAKDLLHVHVNTVVQRIERIGALLGRDWESPERALEIQLALRIHLVSQAGHRG</sequence>
<accession>A0ACD5AMA4</accession>
<evidence type="ECO:0000313" key="1">
    <source>
        <dbReference type="EMBL" id="WWQ68029.1"/>
    </source>
</evidence>
<dbReference type="EMBL" id="CP146022">
    <property type="protein sequence ID" value="WWQ68029.1"/>
    <property type="molecule type" value="Genomic_DNA"/>
</dbReference>
<name>A0ACD5AMA4_9ACTN</name>
<dbReference type="Proteomes" id="UP001432251">
    <property type="component" value="Chromosome"/>
</dbReference>
<reference evidence="1" key="1">
    <citation type="journal article" date="2025" name="Int. J. Syst. Evol. Microbiol.">
        <title>Streptomyces citrinus sp. nov., with yellow diffusible pigment.</title>
        <authorList>
            <person name="He Y."/>
            <person name="Yang E."/>
            <person name="Xu J."/>
            <person name="Sun Y."/>
            <person name="Sun L."/>
        </authorList>
    </citation>
    <scope>NUCLEOTIDE SEQUENCE</scope>
    <source>
        <strain evidence="1">Q6</strain>
    </source>
</reference>
<proteinExistence type="predicted"/>
<keyword evidence="2" id="KW-1185">Reference proteome</keyword>